<dbReference type="EMBL" id="BSYO01000040">
    <property type="protein sequence ID" value="GMH31709.1"/>
    <property type="molecule type" value="Genomic_DNA"/>
</dbReference>
<reference evidence="2" key="1">
    <citation type="submission" date="2023-05" db="EMBL/GenBank/DDBJ databases">
        <title>Nepenthes gracilis genome sequencing.</title>
        <authorList>
            <person name="Fukushima K."/>
        </authorList>
    </citation>
    <scope>NUCLEOTIDE SEQUENCE</scope>
    <source>
        <strain evidence="2">SING2019-196</strain>
    </source>
</reference>
<dbReference type="Proteomes" id="UP001279734">
    <property type="component" value="Unassembled WGS sequence"/>
</dbReference>
<evidence type="ECO:0000313" key="3">
    <source>
        <dbReference type="Proteomes" id="UP001279734"/>
    </source>
</evidence>
<accession>A0AAD3Y8R1</accession>
<protein>
    <submittedName>
        <fullName evidence="2">Uncharacterized protein</fullName>
    </submittedName>
</protein>
<sequence>MDSSLEGCSVAALPIAMFGSAIWLVLPACAFDCLELNAGPLCYCCSAFCCWLAAVVQQPMAMSSGAAWNALSCCGVELWDLRCSRLVDLLSAGMLVDALDAMPLLIRGWAVLLMMSADDVFGVFDFPLLRSTIVEPCCSCYCCNYIATLDSAGLQFYFESVLGFPIGMELGRHSADLSHGLQPVCFALMNMFLKWMLTDAELDDNSKIEGLKISCCMADDGIGLLPLLDFVPGLGGLIAEPGAVGFLGTLATGFLRLLLYDVAGSA</sequence>
<evidence type="ECO:0000313" key="2">
    <source>
        <dbReference type="EMBL" id="GMH31709.1"/>
    </source>
</evidence>
<keyword evidence="1" id="KW-1133">Transmembrane helix</keyword>
<dbReference type="AlphaFoldDB" id="A0AAD3Y8R1"/>
<comment type="caution">
    <text evidence="2">The sequence shown here is derived from an EMBL/GenBank/DDBJ whole genome shotgun (WGS) entry which is preliminary data.</text>
</comment>
<name>A0AAD3Y8R1_NEPGR</name>
<proteinExistence type="predicted"/>
<keyword evidence="1" id="KW-0812">Transmembrane</keyword>
<gene>
    <name evidence="2" type="ORF">Nepgr_033553</name>
</gene>
<feature type="transmembrane region" description="Helical" evidence="1">
    <location>
        <begin position="38"/>
        <end position="56"/>
    </location>
</feature>
<evidence type="ECO:0000256" key="1">
    <source>
        <dbReference type="SAM" id="Phobius"/>
    </source>
</evidence>
<keyword evidence="1" id="KW-0472">Membrane</keyword>
<keyword evidence="3" id="KW-1185">Reference proteome</keyword>
<organism evidence="2 3">
    <name type="scientific">Nepenthes gracilis</name>
    <name type="common">Slender pitcher plant</name>
    <dbReference type="NCBI Taxonomy" id="150966"/>
    <lineage>
        <taxon>Eukaryota</taxon>
        <taxon>Viridiplantae</taxon>
        <taxon>Streptophyta</taxon>
        <taxon>Embryophyta</taxon>
        <taxon>Tracheophyta</taxon>
        <taxon>Spermatophyta</taxon>
        <taxon>Magnoliopsida</taxon>
        <taxon>eudicotyledons</taxon>
        <taxon>Gunneridae</taxon>
        <taxon>Pentapetalae</taxon>
        <taxon>Caryophyllales</taxon>
        <taxon>Nepenthaceae</taxon>
        <taxon>Nepenthes</taxon>
    </lineage>
</organism>
<feature type="transmembrane region" description="Helical" evidence="1">
    <location>
        <begin position="7"/>
        <end position="26"/>
    </location>
</feature>